<dbReference type="EMBL" id="AY939844">
    <property type="protein sequence ID" value="ADK66273.1"/>
    <property type="molecule type" value="Genomic_DNA"/>
</dbReference>
<dbReference type="KEGG" id="vg:10021819"/>
<name>E2PTY3_BPPRM</name>
<keyword evidence="1" id="KW-0472">Membrane</keyword>
<keyword evidence="1" id="KW-0812">Transmembrane</keyword>
<protein>
    <submittedName>
        <fullName evidence="2">Uncharacterized protein</fullName>
    </submittedName>
</protein>
<reference evidence="2 3" key="2">
    <citation type="journal article" date="2010" name="Environ. Microbiol.">
        <title>Genomic analysis of oceanic cyanobacterial myoviruses compared with T4-like myoviruses from diverse hosts and environments.</title>
        <authorList>
            <person name="Sullivan M.B."/>
            <person name="Huang K.H."/>
            <person name="Ignacio-Espinoza J.C."/>
            <person name="Berlin A.M."/>
            <person name="Kelly L."/>
            <person name="Weigele P.R."/>
            <person name="DeFrancesco A.S."/>
            <person name="Kern S.E."/>
            <person name="Thompson L.R."/>
            <person name="Young S."/>
            <person name="Yandava C."/>
            <person name="Fu R."/>
            <person name="Krastins B."/>
            <person name="Chase M."/>
            <person name="Sarracino D."/>
            <person name="Osburne M.S."/>
            <person name="Henn M.R."/>
            <person name="Chisholm S.W."/>
        </authorList>
    </citation>
    <scope>NUCLEOTIDE SEQUENCE [LARGE SCALE GENOMIC DNA]</scope>
</reference>
<feature type="transmembrane region" description="Helical" evidence="1">
    <location>
        <begin position="12"/>
        <end position="38"/>
    </location>
</feature>
<organism evidence="2 3">
    <name type="scientific">Prochlorococcus phage P-SSM2</name>
    <dbReference type="NCBI Taxonomy" id="268746"/>
    <lineage>
        <taxon>Viruses</taxon>
        <taxon>Duplodnaviria</taxon>
        <taxon>Heunggongvirae</taxon>
        <taxon>Uroviricota</taxon>
        <taxon>Caudoviricetes</taxon>
        <taxon>Pantevenvirales</taxon>
        <taxon>Kyanoviridae</taxon>
        <taxon>Salacisavirus</taxon>
        <taxon>Salacisavirus pssm2</taxon>
    </lineage>
</organism>
<evidence type="ECO:0000256" key="1">
    <source>
        <dbReference type="SAM" id="Phobius"/>
    </source>
</evidence>
<dbReference type="OrthoDB" id="40716at10239"/>
<proteinExistence type="predicted"/>
<dbReference type="GeneID" id="10021819"/>
<dbReference type="RefSeq" id="YP_004030786.1">
    <property type="nucleotide sequence ID" value="NC_006883.2"/>
</dbReference>
<sequence>MTCTLFTIKRSTLVKLLVVINLPWIAVSATAGSLISIIT</sequence>
<gene>
    <name evidence="2" type="ORF">PSSM2_277.1</name>
</gene>
<dbReference type="Proteomes" id="UP000000991">
    <property type="component" value="Segment"/>
</dbReference>
<evidence type="ECO:0000313" key="2">
    <source>
        <dbReference type="EMBL" id="ADK66273.1"/>
    </source>
</evidence>
<evidence type="ECO:0000313" key="3">
    <source>
        <dbReference type="Proteomes" id="UP000000991"/>
    </source>
</evidence>
<keyword evidence="1" id="KW-1133">Transmembrane helix</keyword>
<accession>E2PTY3</accession>
<organismHost>
    <name type="scientific">Prochlorococcus</name>
    <dbReference type="NCBI Taxonomy" id="1218"/>
</organismHost>
<reference evidence="2 3" key="1">
    <citation type="journal article" date="2005" name="PLoS Biol.">
        <title>Three Prochlorococcus cyanophage genomes: signature features and ecological interpretations.</title>
        <authorList>
            <person name="Sullivan M.B."/>
            <person name="Coleman M.L."/>
            <person name="Weigele P."/>
            <person name="Rohwer F."/>
            <person name="Chisholm S.W."/>
        </authorList>
    </citation>
    <scope>NUCLEOTIDE SEQUENCE</scope>
</reference>
<keyword evidence="3" id="KW-1185">Reference proteome</keyword>